<comment type="caution">
    <text evidence="1">The sequence shown here is derived from an EMBL/GenBank/DDBJ whole genome shotgun (WGS) entry which is preliminary data.</text>
</comment>
<sequence length="71" mass="8729">MYKIEFDESVLIFFKENNINLNRISKRITKMICDFPRSKPMLNNNELLRIAYVDKFKLLYYVVEKEKMLYI</sequence>
<keyword evidence="2" id="KW-1185">Reference proteome</keyword>
<dbReference type="HOGENOM" id="CLU_2799838_0_0_9"/>
<dbReference type="AlphaFoldDB" id="E7GGE7"/>
<name>E7GGE7_9FIRM</name>
<dbReference type="EMBL" id="ADKX01000070">
    <property type="protein sequence ID" value="EFW02897.1"/>
    <property type="molecule type" value="Genomic_DNA"/>
</dbReference>
<feature type="non-terminal residue" evidence="1">
    <location>
        <position position="71"/>
    </location>
</feature>
<protein>
    <submittedName>
        <fullName evidence="1">Uncharacterized protein</fullName>
    </submittedName>
</protein>
<accession>E7GGE7</accession>
<organism evidence="1 2">
    <name type="scientific">Coprobacillus cateniformis</name>
    <dbReference type="NCBI Taxonomy" id="100884"/>
    <lineage>
        <taxon>Bacteria</taxon>
        <taxon>Bacillati</taxon>
        <taxon>Bacillota</taxon>
        <taxon>Erysipelotrichia</taxon>
        <taxon>Erysipelotrichales</taxon>
        <taxon>Coprobacillaceae</taxon>
        <taxon>Coprobacillus</taxon>
    </lineage>
</organism>
<gene>
    <name evidence="1" type="ORF">HMPREF9488_03840</name>
</gene>
<evidence type="ECO:0000313" key="1">
    <source>
        <dbReference type="EMBL" id="EFW02897.1"/>
    </source>
</evidence>
<reference evidence="1 2" key="1">
    <citation type="submission" date="2010-12" db="EMBL/GenBank/DDBJ databases">
        <title>The Genome Sequence of Coprobacillus sp. strain 29_1.</title>
        <authorList>
            <consortium name="The Broad Institute Genome Sequencing Platform"/>
            <person name="Earl A."/>
            <person name="Ward D."/>
            <person name="Feldgarden M."/>
            <person name="Gevers D."/>
            <person name="Daigneault M."/>
            <person name="Sibley C.D."/>
            <person name="White A."/>
            <person name="Strauss J."/>
            <person name="Allen-Vercoe E."/>
            <person name="Young S.K."/>
            <person name="Zeng Q."/>
            <person name="Gargeya S."/>
            <person name="Fitzgerald M."/>
            <person name="Haas B."/>
            <person name="Abouelleil A."/>
            <person name="Alvarado L."/>
            <person name="Arachchi H.M."/>
            <person name="Berlin A."/>
            <person name="Brown A."/>
            <person name="Chapman S.B."/>
            <person name="Chen Z."/>
            <person name="Dunbar C."/>
            <person name="Freedman E."/>
            <person name="Gearin G."/>
            <person name="Gellesch M."/>
            <person name="Goldberg J."/>
            <person name="Griggs A."/>
            <person name="Gujja S."/>
            <person name="Heilman E."/>
            <person name="Heiman D."/>
            <person name="Howarth C."/>
            <person name="Larson L."/>
            <person name="Lui A."/>
            <person name="MacDonald P.J.P."/>
            <person name="Mehta T."/>
            <person name="Montmayeur A."/>
            <person name="Murphy C."/>
            <person name="Neiman D."/>
            <person name="Pearson M."/>
            <person name="Priest M."/>
            <person name="Roberts A."/>
            <person name="Saif S."/>
            <person name="Shea T."/>
            <person name="Shenoy N."/>
            <person name="Sisk P."/>
            <person name="Stolte C."/>
            <person name="Sykes S."/>
            <person name="White J."/>
            <person name="Yandava C."/>
            <person name="Nusbaum C."/>
            <person name="Birren B."/>
        </authorList>
    </citation>
    <scope>NUCLEOTIDE SEQUENCE [LARGE SCALE GENOMIC DNA]</scope>
    <source>
        <strain evidence="1 2">29_1</strain>
    </source>
</reference>
<dbReference type="Proteomes" id="UP000003157">
    <property type="component" value="Unassembled WGS sequence"/>
</dbReference>
<evidence type="ECO:0000313" key="2">
    <source>
        <dbReference type="Proteomes" id="UP000003157"/>
    </source>
</evidence>
<proteinExistence type="predicted"/>